<keyword evidence="2" id="KW-1185">Reference proteome</keyword>
<dbReference type="AlphaFoldDB" id="A0A2J6PZS1"/>
<name>A0A2J6PZS1_9HELO</name>
<accession>A0A2J6PZS1</accession>
<sequence length="184" mass="20709">METMCSERPVHWNLSAITRAICKPSRVGSSIFSNQDSGLSHDGTVTWWRDTPRMRRDQRRENVHDTVALHPAMPHHDFSYQGVLSSTSNVTSLAPRGRLPSRGGSEQRRKNRLLLGILLSRLDKMRNFIRPERNRASFSHATSCQHCSCTLESCGPIRRTRACPGFNLHPGCKRSREGVACSLG</sequence>
<protein>
    <submittedName>
        <fullName evidence="1">Uncharacterized protein</fullName>
    </submittedName>
</protein>
<dbReference type="EMBL" id="KZ613489">
    <property type="protein sequence ID" value="PMD19540.1"/>
    <property type="molecule type" value="Genomic_DNA"/>
</dbReference>
<reference evidence="1 2" key="1">
    <citation type="submission" date="2016-05" db="EMBL/GenBank/DDBJ databases">
        <title>A degradative enzymes factory behind the ericoid mycorrhizal symbiosis.</title>
        <authorList>
            <consortium name="DOE Joint Genome Institute"/>
            <person name="Martino E."/>
            <person name="Morin E."/>
            <person name="Grelet G."/>
            <person name="Kuo A."/>
            <person name="Kohler A."/>
            <person name="Daghino S."/>
            <person name="Barry K."/>
            <person name="Choi C."/>
            <person name="Cichocki N."/>
            <person name="Clum A."/>
            <person name="Copeland A."/>
            <person name="Hainaut M."/>
            <person name="Haridas S."/>
            <person name="Labutti K."/>
            <person name="Lindquist E."/>
            <person name="Lipzen A."/>
            <person name="Khouja H.-R."/>
            <person name="Murat C."/>
            <person name="Ohm R."/>
            <person name="Olson A."/>
            <person name="Spatafora J."/>
            <person name="Veneault-Fourrey C."/>
            <person name="Henrissat B."/>
            <person name="Grigoriev I."/>
            <person name="Martin F."/>
            <person name="Perotto S."/>
        </authorList>
    </citation>
    <scope>NUCLEOTIDE SEQUENCE [LARGE SCALE GENOMIC DNA]</scope>
    <source>
        <strain evidence="1 2">UAMH 7357</strain>
    </source>
</reference>
<dbReference type="Proteomes" id="UP000235672">
    <property type="component" value="Unassembled WGS sequence"/>
</dbReference>
<evidence type="ECO:0000313" key="1">
    <source>
        <dbReference type="EMBL" id="PMD19540.1"/>
    </source>
</evidence>
<gene>
    <name evidence="1" type="ORF">NA56DRAFT_204015</name>
</gene>
<organism evidence="1 2">
    <name type="scientific">Hyaloscypha hepaticicola</name>
    <dbReference type="NCBI Taxonomy" id="2082293"/>
    <lineage>
        <taxon>Eukaryota</taxon>
        <taxon>Fungi</taxon>
        <taxon>Dikarya</taxon>
        <taxon>Ascomycota</taxon>
        <taxon>Pezizomycotina</taxon>
        <taxon>Leotiomycetes</taxon>
        <taxon>Helotiales</taxon>
        <taxon>Hyaloscyphaceae</taxon>
        <taxon>Hyaloscypha</taxon>
    </lineage>
</organism>
<proteinExistence type="predicted"/>
<evidence type="ECO:0000313" key="2">
    <source>
        <dbReference type="Proteomes" id="UP000235672"/>
    </source>
</evidence>